<name>A0A1G7YR09_ANETH</name>
<dbReference type="SUPFAM" id="SSF89360">
    <property type="entry name" value="HesB-like domain"/>
    <property type="match status" value="1"/>
</dbReference>
<reference evidence="2 5" key="2">
    <citation type="submission" date="2021-08" db="EMBL/GenBank/DDBJ databases">
        <title>Complete genome sequence of the strain Aneurinibacillus thermoaerophilus CCM 8960.</title>
        <authorList>
            <person name="Musilova J."/>
            <person name="Kourilova X."/>
            <person name="Pernicova I."/>
            <person name="Bezdicek M."/>
            <person name="Lengerova M."/>
            <person name="Obruca S."/>
            <person name="Sedlar K."/>
        </authorList>
    </citation>
    <scope>NUCLEOTIDE SEQUENCE [LARGE SCALE GENOMIC DNA]</scope>
    <source>
        <strain evidence="2 5">CCM 8960</strain>
    </source>
</reference>
<evidence type="ECO:0000259" key="1">
    <source>
        <dbReference type="Pfam" id="PF01521"/>
    </source>
</evidence>
<evidence type="ECO:0000313" key="3">
    <source>
        <dbReference type="EMBL" id="SDG98988.1"/>
    </source>
</evidence>
<evidence type="ECO:0000313" key="5">
    <source>
        <dbReference type="Proteomes" id="UP000826616"/>
    </source>
</evidence>
<feature type="domain" description="Core" evidence="1">
    <location>
        <begin position="1"/>
        <end position="98"/>
    </location>
</feature>
<dbReference type="GeneID" id="97140826"/>
<accession>A0A1G7YR09</accession>
<evidence type="ECO:0000313" key="4">
    <source>
        <dbReference type="Proteomes" id="UP000198956"/>
    </source>
</evidence>
<gene>
    <name evidence="2" type="ORF">K3F53_05545</name>
    <name evidence="3" type="ORF">SAMN04489735_1007127</name>
</gene>
<dbReference type="EMBL" id="FNDE01000007">
    <property type="protein sequence ID" value="SDG98988.1"/>
    <property type="molecule type" value="Genomic_DNA"/>
</dbReference>
<keyword evidence="5" id="KW-1185">Reference proteome</keyword>
<sequence length="99" mass="11126">MNFTITPEAVQAYKKYAGFREGDCYRLYVRTGGPGAGGLFYAIEKSSQNEMKAGDAVFEVGGIRFFIRASDAWYFEGGTLSHNKYLGEYGFEFHNPLLE</sequence>
<dbReference type="InterPro" id="IPR035903">
    <property type="entry name" value="HesB-like_dom_sf"/>
</dbReference>
<organism evidence="3 4">
    <name type="scientific">Aneurinibacillus thermoaerophilus</name>
    <dbReference type="NCBI Taxonomy" id="143495"/>
    <lineage>
        <taxon>Bacteria</taxon>
        <taxon>Bacillati</taxon>
        <taxon>Bacillota</taxon>
        <taxon>Bacilli</taxon>
        <taxon>Bacillales</taxon>
        <taxon>Paenibacillaceae</taxon>
        <taxon>Aneurinibacillus group</taxon>
        <taxon>Aneurinibacillus</taxon>
    </lineage>
</organism>
<dbReference type="Proteomes" id="UP000198956">
    <property type="component" value="Unassembled WGS sequence"/>
</dbReference>
<dbReference type="Gene3D" id="2.60.300.12">
    <property type="entry name" value="HesB-like domain"/>
    <property type="match status" value="1"/>
</dbReference>
<dbReference type="InterPro" id="IPR000361">
    <property type="entry name" value="ATAP_core_dom"/>
</dbReference>
<dbReference type="EMBL" id="CP080764">
    <property type="protein sequence ID" value="QYY43682.1"/>
    <property type="molecule type" value="Genomic_DNA"/>
</dbReference>
<dbReference type="Proteomes" id="UP000826616">
    <property type="component" value="Chromosome"/>
</dbReference>
<evidence type="ECO:0000313" key="2">
    <source>
        <dbReference type="EMBL" id="QYY43682.1"/>
    </source>
</evidence>
<dbReference type="RefSeq" id="WP_057899478.1">
    <property type="nucleotide sequence ID" value="NZ_CP080764.1"/>
</dbReference>
<proteinExistence type="predicted"/>
<protein>
    <submittedName>
        <fullName evidence="3">Iron-sulfur cluster assembly protein</fullName>
    </submittedName>
    <submittedName>
        <fullName evidence="2">Iron-sulfur cluster biosynthesis family protein</fullName>
    </submittedName>
</protein>
<dbReference type="Pfam" id="PF01521">
    <property type="entry name" value="Fe-S_biosyn"/>
    <property type="match status" value="1"/>
</dbReference>
<dbReference type="AlphaFoldDB" id="A0A1G7YR09"/>
<dbReference type="OrthoDB" id="1645729at2"/>
<reference evidence="3 4" key="1">
    <citation type="submission" date="2016-10" db="EMBL/GenBank/DDBJ databases">
        <authorList>
            <person name="de Groot N.N."/>
        </authorList>
    </citation>
    <scope>NUCLEOTIDE SEQUENCE [LARGE SCALE GENOMIC DNA]</scope>
    <source>
        <strain evidence="3 4">L 420-91</strain>
    </source>
</reference>